<organism evidence="1 2">
    <name type="scientific">Pseudomonas phage vB_PaeM_PS119XW</name>
    <dbReference type="NCBI Taxonomy" id="2601632"/>
    <lineage>
        <taxon>Viruses</taxon>
        <taxon>Duplodnaviria</taxon>
        <taxon>Heunggongvirae</taxon>
        <taxon>Uroviricota</taxon>
        <taxon>Caudoviricetes</taxon>
        <taxon>Chimalliviridae</taxon>
        <taxon>Pawinskivirus</taxon>
        <taxon>Pawinskivirus PS119XW</taxon>
    </lineage>
</organism>
<dbReference type="EMBL" id="MN103543">
    <property type="protein sequence ID" value="QEM41734.1"/>
    <property type="molecule type" value="Genomic_DNA"/>
</dbReference>
<dbReference type="RefSeq" id="YP_010660745.1">
    <property type="nucleotide sequence ID" value="NC_070882.1"/>
</dbReference>
<protein>
    <recommendedName>
        <fullName evidence="3">Terminase large subunit</fullName>
    </recommendedName>
</protein>
<dbReference type="Gene3D" id="3.30.420.240">
    <property type="match status" value="1"/>
</dbReference>
<reference evidence="1 2" key="1">
    <citation type="submission" date="2019-06" db="EMBL/GenBank/DDBJ databases">
        <title>A distant relative of Phikzvirus genus phages from a therapeutic phage collection.</title>
        <authorList>
            <person name="Hejnowicz M.S."/>
            <person name="Dabrowski K."/>
            <person name="Gawor J."/>
            <person name="Weber-Dabrowska B."/>
            <person name="Gromadka R."/>
            <person name="Lobocka M.B."/>
        </authorList>
    </citation>
    <scope>NUCLEOTIDE SEQUENCE [LARGE SCALE GENOMIC DNA]</scope>
</reference>
<proteinExistence type="predicted"/>
<dbReference type="GeneID" id="77936755"/>
<dbReference type="Gene3D" id="3.40.50.300">
    <property type="entry name" value="P-loop containing nucleotide triphosphate hydrolases"/>
    <property type="match status" value="1"/>
</dbReference>
<dbReference type="Proteomes" id="UP000322144">
    <property type="component" value="Segment"/>
</dbReference>
<dbReference type="InterPro" id="IPR027417">
    <property type="entry name" value="P-loop_NTPase"/>
</dbReference>
<sequence>MELILFRDDWEKFPTAIADTKTSNKTFLKLAALYRDELKIANWKFILALLQPDLQGVDPYDPDLDDATKMKIALECKYNPWYYFREVARVPATSGNVPNAFRANRGNIALFWCFFNHLDFGLLQPRQTGKSVSTDILMTGMMYIWGENTTINLITKDNKLRTANIERLKVMRDLLPDYIHWANPNDVDNNELMTCIRLGNRYKTAVGRNDKIAADKLGRGLTVPIMQFDEFAYINLIEISLPVALASGSAARAEAKRQGQPYGNIFTTTAGNITTRDGAFAYKFMTGGHTWSETMFDLVNQRMAVLVMEKGSKADQKPIIYGAFNHRQLGRTDEWLFQELKESSSFGEIADRDFFNIWTVGGEGSPLSPEHKKQLKSSEREPIWTEITPDGYTIRWYIPKHEVDQRMAESRFMMGMDPSELLGSDNDATGMVVFDVETHEVVAAGCYNETSVPVIAAFIGNLLIRYSTITWVPERKSMGTALIDFVVMQLHKAGIDPFRRIFNRIVDEHTVLESEFRDIQTPLSQRPASFYDRFKRYFGFNTSGSGRYSRNSLFLEALPSAMDYGSRRMADKTLITELLALTIKNGRIDHTRDNHDDMVISMLLAHWVCIRGQNLSYYGINPATIFSRAVTRDVELTALEKYREDKEKQNKGEFEDLIAQLKGETNPFVITKLEMRLRNLSKSINMEETTGVGIDAMLKQVRDDRVRRVRTSRFQQDRSIHSRGFYGR</sequence>
<accession>A0A5C1K8R1</accession>
<keyword evidence="2" id="KW-1185">Reference proteome</keyword>
<evidence type="ECO:0000313" key="1">
    <source>
        <dbReference type="EMBL" id="QEM41734.1"/>
    </source>
</evidence>
<dbReference type="KEGG" id="vg:77936755"/>
<evidence type="ECO:0000313" key="2">
    <source>
        <dbReference type="Proteomes" id="UP000322144"/>
    </source>
</evidence>
<evidence type="ECO:0008006" key="3">
    <source>
        <dbReference type="Google" id="ProtNLM"/>
    </source>
</evidence>
<name>A0A5C1K8R1_9CAUD</name>